<keyword evidence="2" id="KW-0812">Transmembrane</keyword>
<gene>
    <name evidence="3" type="ORF">POM88_038456</name>
</gene>
<accession>A0AAD8M5G6</accession>
<evidence type="ECO:0000313" key="3">
    <source>
        <dbReference type="EMBL" id="KAK1362895.1"/>
    </source>
</evidence>
<feature type="region of interest" description="Disordered" evidence="1">
    <location>
        <begin position="125"/>
        <end position="158"/>
    </location>
</feature>
<keyword evidence="2" id="KW-0472">Membrane</keyword>
<proteinExistence type="predicted"/>
<keyword evidence="2" id="KW-1133">Transmembrane helix</keyword>
<sequence>MYHQIVKFPIPWGIQQIRGDQDLVKECYKTCLKPTVQRHEMSRSQSVMTSTHKAVRASSNTGDMQNIIEQDGSTRVESNFIGYTQEEDIAIELELERQTSWNYGMVMSFGIKNIRATSNPTYDPVVHDNSGESITNHPKSDNDTKKTPLREQTLSIQGKDTNEQAGRAGIVKNYTMKLSNSNKQYVLYYISVICILAIFMGFSTQSLDNPPRRDVYHCFTKKEEIIAISSMLNVFEYELGIEPKNSSMLFFDRKPRQMDKLIKSSILLKSQVMADFVAKFHSKLFIAREWLGKSKVGSHEDRTREAIHGYNSERCRNKTRTHPEIATRGHHGIHHE</sequence>
<evidence type="ECO:0000313" key="4">
    <source>
        <dbReference type="Proteomes" id="UP001237642"/>
    </source>
</evidence>
<protein>
    <submittedName>
        <fullName evidence="3">Uncharacterized protein</fullName>
    </submittedName>
</protein>
<evidence type="ECO:0000256" key="1">
    <source>
        <dbReference type="SAM" id="MobiDB-lite"/>
    </source>
</evidence>
<reference evidence="3" key="1">
    <citation type="submission" date="2023-02" db="EMBL/GenBank/DDBJ databases">
        <title>Genome of toxic invasive species Heracleum sosnowskyi carries increased number of genes despite the absence of recent whole-genome duplications.</title>
        <authorList>
            <person name="Schelkunov M."/>
            <person name="Shtratnikova V."/>
            <person name="Makarenko M."/>
            <person name="Klepikova A."/>
            <person name="Omelchenko D."/>
            <person name="Novikova G."/>
            <person name="Obukhova E."/>
            <person name="Bogdanov V."/>
            <person name="Penin A."/>
            <person name="Logacheva M."/>
        </authorList>
    </citation>
    <scope>NUCLEOTIDE SEQUENCE</scope>
    <source>
        <strain evidence="3">Hsosn_3</strain>
        <tissue evidence="3">Leaf</tissue>
    </source>
</reference>
<keyword evidence="4" id="KW-1185">Reference proteome</keyword>
<dbReference type="Proteomes" id="UP001237642">
    <property type="component" value="Unassembled WGS sequence"/>
</dbReference>
<comment type="caution">
    <text evidence="3">The sequence shown here is derived from an EMBL/GenBank/DDBJ whole genome shotgun (WGS) entry which is preliminary data.</text>
</comment>
<feature type="compositionally biased region" description="Basic and acidic residues" evidence="1">
    <location>
        <begin position="138"/>
        <end position="149"/>
    </location>
</feature>
<reference evidence="3" key="2">
    <citation type="submission" date="2023-05" db="EMBL/GenBank/DDBJ databases">
        <authorList>
            <person name="Schelkunov M.I."/>
        </authorList>
    </citation>
    <scope>NUCLEOTIDE SEQUENCE</scope>
    <source>
        <strain evidence="3">Hsosn_3</strain>
        <tissue evidence="3">Leaf</tissue>
    </source>
</reference>
<feature type="transmembrane region" description="Helical" evidence="2">
    <location>
        <begin position="185"/>
        <end position="203"/>
    </location>
</feature>
<organism evidence="3 4">
    <name type="scientific">Heracleum sosnowskyi</name>
    <dbReference type="NCBI Taxonomy" id="360622"/>
    <lineage>
        <taxon>Eukaryota</taxon>
        <taxon>Viridiplantae</taxon>
        <taxon>Streptophyta</taxon>
        <taxon>Embryophyta</taxon>
        <taxon>Tracheophyta</taxon>
        <taxon>Spermatophyta</taxon>
        <taxon>Magnoliopsida</taxon>
        <taxon>eudicotyledons</taxon>
        <taxon>Gunneridae</taxon>
        <taxon>Pentapetalae</taxon>
        <taxon>asterids</taxon>
        <taxon>campanulids</taxon>
        <taxon>Apiales</taxon>
        <taxon>Apiaceae</taxon>
        <taxon>Apioideae</taxon>
        <taxon>apioid superclade</taxon>
        <taxon>Tordylieae</taxon>
        <taxon>Tordyliinae</taxon>
        <taxon>Heracleum</taxon>
    </lineage>
</organism>
<name>A0AAD8M5G6_9APIA</name>
<evidence type="ECO:0000256" key="2">
    <source>
        <dbReference type="SAM" id="Phobius"/>
    </source>
</evidence>
<dbReference type="EMBL" id="JAUIZM010000009">
    <property type="protein sequence ID" value="KAK1362895.1"/>
    <property type="molecule type" value="Genomic_DNA"/>
</dbReference>
<dbReference type="AlphaFoldDB" id="A0AAD8M5G6"/>